<name>A0AAJ6ZC21_PAPXU</name>
<dbReference type="CDD" id="cd21223">
    <property type="entry name" value="CH_ASPM_rpt1"/>
    <property type="match status" value="1"/>
</dbReference>
<dbReference type="PROSITE" id="PS50021">
    <property type="entry name" value="CH"/>
    <property type="match status" value="1"/>
</dbReference>
<dbReference type="GO" id="GO:0005516">
    <property type="term" value="F:calmodulin binding"/>
    <property type="evidence" value="ECO:0007669"/>
    <property type="project" value="UniProtKB-KW"/>
</dbReference>
<evidence type="ECO:0000313" key="14">
    <source>
        <dbReference type="RefSeq" id="XP_013169332.1"/>
    </source>
</evidence>
<organism evidence="14">
    <name type="scientific">Papilio xuthus</name>
    <name type="common">Asian swallowtail butterfly</name>
    <dbReference type="NCBI Taxonomy" id="66420"/>
    <lineage>
        <taxon>Eukaryota</taxon>
        <taxon>Metazoa</taxon>
        <taxon>Ecdysozoa</taxon>
        <taxon>Arthropoda</taxon>
        <taxon>Hexapoda</taxon>
        <taxon>Insecta</taxon>
        <taxon>Pterygota</taxon>
        <taxon>Neoptera</taxon>
        <taxon>Endopterygota</taxon>
        <taxon>Lepidoptera</taxon>
        <taxon>Glossata</taxon>
        <taxon>Ditrysia</taxon>
        <taxon>Papilionoidea</taxon>
        <taxon>Papilionidae</taxon>
        <taxon>Papilioninae</taxon>
        <taxon>Papilio</taxon>
    </lineage>
</organism>
<evidence type="ECO:0000256" key="12">
    <source>
        <dbReference type="SAM" id="MobiDB-lite"/>
    </source>
</evidence>
<keyword evidence="8" id="KW-0112">Calmodulin-binding</keyword>
<dbReference type="GO" id="GO:0005737">
    <property type="term" value="C:cytoplasm"/>
    <property type="evidence" value="ECO:0007669"/>
    <property type="project" value="UniProtKB-SubCell"/>
</dbReference>
<comment type="subcellular location">
    <subcellularLocation>
        <location evidence="2">Cytoplasm</location>
    </subcellularLocation>
    <subcellularLocation>
        <location evidence="1">Nucleus</location>
    </subcellularLocation>
</comment>
<keyword evidence="6" id="KW-0677">Repeat</keyword>
<evidence type="ECO:0000256" key="9">
    <source>
        <dbReference type="ARBA" id="ARBA00023054"/>
    </source>
</evidence>
<dbReference type="PANTHER" id="PTHR22706">
    <property type="entry name" value="ASSEMBLY FACTOR FOR SPINDLE MICROTUBULES"/>
    <property type="match status" value="1"/>
</dbReference>
<gene>
    <name evidence="14" type="primary">LOC106119043</name>
</gene>
<dbReference type="SMART" id="SM00033">
    <property type="entry name" value="CH"/>
    <property type="match status" value="1"/>
</dbReference>
<dbReference type="SUPFAM" id="SSF47576">
    <property type="entry name" value="Calponin-homology domain, CH-domain"/>
    <property type="match status" value="1"/>
</dbReference>
<evidence type="ECO:0000256" key="10">
    <source>
        <dbReference type="ARBA" id="ARBA00023242"/>
    </source>
</evidence>
<dbReference type="RefSeq" id="XP_013169332.1">
    <property type="nucleotide sequence ID" value="XM_013313878.1"/>
</dbReference>
<dbReference type="GeneID" id="106119043"/>
<protein>
    <submittedName>
        <fullName evidence="14">Protein abnormal spindle</fullName>
    </submittedName>
</protein>
<dbReference type="GO" id="GO:0000278">
    <property type="term" value="P:mitotic cell cycle"/>
    <property type="evidence" value="ECO:0007669"/>
    <property type="project" value="TreeGrafter"/>
</dbReference>
<evidence type="ECO:0000256" key="2">
    <source>
        <dbReference type="ARBA" id="ARBA00004496"/>
    </source>
</evidence>
<dbReference type="GO" id="GO:0000922">
    <property type="term" value="C:spindle pole"/>
    <property type="evidence" value="ECO:0007669"/>
    <property type="project" value="TreeGrafter"/>
</dbReference>
<evidence type="ECO:0000256" key="4">
    <source>
        <dbReference type="ARBA" id="ARBA00022553"/>
    </source>
</evidence>
<keyword evidence="5" id="KW-0132">Cell division</keyword>
<dbReference type="PROSITE" id="PS50096">
    <property type="entry name" value="IQ"/>
    <property type="match status" value="9"/>
</dbReference>
<sequence>MYFQIDNTPERIKKSRKNENIKKSPPKEECPRLVLAPFSRPPQVVFENVLIGTSCERCLEIVNPLKQIQQLILGRSLPQGLIIDLPDDGLFLEPETCYCLTMVWTPLQPTALRETIRFTNENRGRFDVLVVLKSVMNIKGKGSTKTSKISPGKIKKKAVKKSPVFVTKKRVEAIYKTQRKVDTTVNVVQSIQHRTYEICDKENISNDENCNDPYVSRCPLEFSPDSDLKFDLTEIFGNARKPRKENLANNTKLYDSQYGNEFDSPMQRNILKPSNRQDLKTFATDIFDNFTFTPLKTMQSKNVTLDKGPKIILSVNSDSEFNDSLDIKYPDKENDTRSIICMTSTQPTNKWLTVDQSAHENEELESPTKSKKIPNTSSPKEITSLNFSINTEISRISDLSFFPQRFSTERKVLPKINNETQELINDTNQNMRLNSDTYTKESPNTFLEYPQMNSEPRYEPFSIRDPKLCRQALFKENQFRESYDRRNGNFFEQNRYSDLRLDRSPPRSLTPPLQSIPEESGIAFHSQSFNKTDNQMTTFTINRTFDKSGVSGLSKQTWSKKSVHCEPELWKVPIPIVKKAAKTKIKTDIDESRTSSKLSNTRSEANKSINQNISLNQVGNVYSQSFTVDPFSSSTYFYDVEAVEKIEQEFKRWLNYILTPPADLDSNVEQKIDFGKAWIENRNKEIPVAPTKEQVSSTYHNSHRLISLRRSARTLLLSPEISQVFVKLNLQIDKKLIAIRNDRNLHLDVGLQKIIMELILSYNPLWLRIGLEAIYGFVIQLKSNNDIEGLTTFIIQRMFKNPLLKNKHSKSSAPNMLLPAYMEAIKKFTLKKFFMLVFFLDQAKQKKLIPHDPCLFRRNAVCKDSREILIRFTRELIAGIGDITKHLRPLGYVVCHKQSYLDEYKYAVHNIALDIRDGVRLTKVMEVILIKNGLLNQLRTPPISRLQKIHNVQVALNALKEANFVIVGDIKATDIADGHREKTLSLLWQLIHVFRAPLFMKAANIIQTWWRKKYAVVLERKKKEQELRDKLNNAASVIQIWWRRIQYNRMVELKMQQLTHATIIIQKYFRRWLYRSRYQKMKRSIQIIEEWYYGIKKIRQAREILKALQMIQAEKRYEAARKIQAYVKGWICRKRYQKTVQKIVLIQSTIRCFIERKQFLRLKKSVSYIQDKYKGKLLMREQMRLLAVKIKSIIIVQSYYKMVKQRRQFLAYKKSVAIIENRYIALLKMREARHDYLILKQTAVRVQSVFRAKKCRSEYIYCRSLVINLQRRVKARQQMLRDRETYLKIKTAVSTIQKHFRAYLKMKKERSAYILQRISAIKIQKYYLSYRIAKEMRTKYLRIRQSVIKIQFWYRSVMKMQQQRKEYQHLRNAAIILQRRYRALILMRVCKNDFVKLQKATFVLQTRYRANIQMREEQLKYHKIRTSCLALQKHIRAYLAMKKERAAYILQRNSIVKIQQYFRLYQIAKKEKINYIQLRNSVIKIQMWYRSVLATRRCRNQFTQIKNAALILQRRYRALTTMRVCKNDFVILRNATIALQTQYRAKKARTNYVNLRNSVIKIQAWYRSIIKMRHDRKEFEQLKHAAIILQRRYRALMLMRVCKKDYEKLQHATIVLQKRYRAKRQMREERSEYLRIKTSCIIIQTQIRAYLTMKKERTAYILQRNSAITIQKYFRSYQITKTMKMKYMHLRNSVIKIQIWYRSIMQMREQKKEFEQLKNATITLQRRYRAVLLMRICKNEYNKLLKATNVIQIYYRAKIQMRIERSLYTKLKTSCVIIQRHIRAHLAMKKERNNYIMQRNSATKIQRYFRLYQIAKKERTQYLELRRSVIKIQTWYRSLLEMYRQRENYEQLRKATVILQRRYRALMLMRVCKNEYSKLQKAIIIIQTRYRANCQMRKEKSKYVKLRLSCVTIQAALRAYIKGKQDRQAYLKQKESAVKIQNWYRSCKKSREIVHQCYTEYLDYRKKVKIVQSVILMHIQRKRYLEIKQATITIQQRYRLYKLTTLQRQQYLQIRQNIITIQAHVRCYIQRRRFLTFRSAVRFLQVLYRYKKQKELLKQRKVAAAICLQKNIRCHLAKKRYNNVIKYIKLIQELWKGKQITRSIRSEFLKKRQSAIKIQAVIRGFLARKRFEVEKEMLIKQKEEQRRNWAASKIQALFRGHRVRVTNKDSQVEELRTRWRGGALESKQESLKERNEEAMELLRNMSDIESIIRTFRSLELLTEVYPMMYHKNASSVVGHVYVYMAFMNRSISSIEVLKYAAAVLVNLARYKVTGPKIYKRDRIPPILKFMLRFSSSETKLFCIFSTYLWIFSKYEAIKQDLSEFLHIPENHKTLMTIKSNVDRMKRMTNNSKHRFHTPQPFKTMPRIYNHHGDSLNHSVANSNCTGRSKIVLPALEPDYGITRMEAPQYFEDSQQAIDCLIKTYNL</sequence>
<dbReference type="Gene3D" id="1.10.418.10">
    <property type="entry name" value="Calponin-like domain"/>
    <property type="match status" value="1"/>
</dbReference>
<evidence type="ECO:0000256" key="7">
    <source>
        <dbReference type="ARBA" id="ARBA00022776"/>
    </source>
</evidence>
<evidence type="ECO:0000256" key="3">
    <source>
        <dbReference type="ARBA" id="ARBA00022490"/>
    </source>
</evidence>
<evidence type="ECO:0000259" key="13">
    <source>
        <dbReference type="PROSITE" id="PS50021"/>
    </source>
</evidence>
<evidence type="ECO:0000256" key="11">
    <source>
        <dbReference type="ARBA" id="ARBA00023306"/>
    </source>
</evidence>
<evidence type="ECO:0000256" key="5">
    <source>
        <dbReference type="ARBA" id="ARBA00022618"/>
    </source>
</evidence>
<keyword evidence="9" id="KW-0175">Coiled coil</keyword>
<evidence type="ECO:0000256" key="6">
    <source>
        <dbReference type="ARBA" id="ARBA00022737"/>
    </source>
</evidence>
<dbReference type="GO" id="GO:0051301">
    <property type="term" value="P:cell division"/>
    <property type="evidence" value="ECO:0007669"/>
    <property type="project" value="UniProtKB-KW"/>
</dbReference>
<dbReference type="PANTHER" id="PTHR22706:SF1">
    <property type="entry name" value="ASSEMBLY FACTOR FOR SPINDLE MICROTUBULES"/>
    <property type="match status" value="1"/>
</dbReference>
<keyword evidence="4" id="KW-0597">Phosphoprotein</keyword>
<dbReference type="KEGG" id="pxu:106119043"/>
<dbReference type="InterPro" id="IPR027417">
    <property type="entry name" value="P-loop_NTPase"/>
</dbReference>
<dbReference type="GO" id="GO:0051295">
    <property type="term" value="P:establishment of meiotic spindle localization"/>
    <property type="evidence" value="ECO:0007669"/>
    <property type="project" value="TreeGrafter"/>
</dbReference>
<dbReference type="Pfam" id="PF15780">
    <property type="entry name" value="ASH"/>
    <property type="match status" value="1"/>
</dbReference>
<dbReference type="GO" id="GO:0005634">
    <property type="term" value="C:nucleus"/>
    <property type="evidence" value="ECO:0007669"/>
    <property type="project" value="UniProtKB-SubCell"/>
</dbReference>
<dbReference type="InterPro" id="IPR036872">
    <property type="entry name" value="CH_dom_sf"/>
</dbReference>
<keyword evidence="10" id="KW-0539">Nucleus</keyword>
<proteinExistence type="predicted"/>
<reference evidence="14" key="1">
    <citation type="submission" date="2025-08" db="UniProtKB">
        <authorList>
            <consortium name="RefSeq"/>
        </authorList>
    </citation>
    <scope>IDENTIFICATION</scope>
</reference>
<dbReference type="Gene3D" id="1.20.5.190">
    <property type="match status" value="8"/>
</dbReference>
<feature type="region of interest" description="Disordered" evidence="12">
    <location>
        <begin position="357"/>
        <end position="381"/>
    </location>
</feature>
<dbReference type="CTD" id="42946"/>
<dbReference type="InterPro" id="IPR051185">
    <property type="entry name" value="ASPM"/>
</dbReference>
<dbReference type="InterPro" id="IPR000048">
    <property type="entry name" value="IQ_motif_EF-hand-BS"/>
</dbReference>
<keyword evidence="7" id="KW-0498">Mitosis</keyword>
<feature type="domain" description="Calponin-homology (CH)" evidence="13">
    <location>
        <begin position="863"/>
        <end position="995"/>
    </location>
</feature>
<evidence type="ECO:0000256" key="1">
    <source>
        <dbReference type="ARBA" id="ARBA00004123"/>
    </source>
</evidence>
<dbReference type="SUPFAM" id="SSF52540">
    <property type="entry name" value="P-loop containing nucleoside triphosphate hydrolases"/>
    <property type="match status" value="1"/>
</dbReference>
<dbReference type="InterPro" id="IPR001715">
    <property type="entry name" value="CH_dom"/>
</dbReference>
<dbReference type="Pfam" id="PF00612">
    <property type="entry name" value="IQ"/>
    <property type="match status" value="10"/>
</dbReference>
<dbReference type="SMART" id="SM00015">
    <property type="entry name" value="IQ"/>
    <property type="match status" value="32"/>
</dbReference>
<keyword evidence="11" id="KW-0131">Cell cycle</keyword>
<dbReference type="Pfam" id="PF00307">
    <property type="entry name" value="CH"/>
    <property type="match status" value="1"/>
</dbReference>
<accession>A0AAJ6ZC21</accession>
<evidence type="ECO:0000256" key="8">
    <source>
        <dbReference type="ARBA" id="ARBA00022860"/>
    </source>
</evidence>
<dbReference type="Proteomes" id="UP000694872">
    <property type="component" value="Unplaced"/>
</dbReference>
<dbReference type="InterPro" id="IPR031549">
    <property type="entry name" value="ASH"/>
</dbReference>
<dbReference type="GO" id="GO:0007051">
    <property type="term" value="P:spindle organization"/>
    <property type="evidence" value="ECO:0007669"/>
    <property type="project" value="TreeGrafter"/>
</dbReference>
<keyword evidence="3" id="KW-0963">Cytoplasm</keyword>